<proteinExistence type="predicted"/>
<reference evidence="2" key="1">
    <citation type="journal article" date="2020" name="Nature">
        <title>Giant virus diversity and host interactions through global metagenomics.</title>
        <authorList>
            <person name="Schulz F."/>
            <person name="Roux S."/>
            <person name="Paez-Espino D."/>
            <person name="Jungbluth S."/>
            <person name="Walsh D.A."/>
            <person name="Denef V.J."/>
            <person name="McMahon K.D."/>
            <person name="Konstantinidis K.T."/>
            <person name="Eloe-Fadrosh E.A."/>
            <person name="Kyrpides N.C."/>
            <person name="Woyke T."/>
        </authorList>
    </citation>
    <scope>NUCLEOTIDE SEQUENCE</scope>
    <source>
        <strain evidence="2">GVMAG-M-3300021343-4</strain>
    </source>
</reference>
<evidence type="ECO:0000256" key="1">
    <source>
        <dbReference type="SAM" id="Phobius"/>
    </source>
</evidence>
<dbReference type="EMBL" id="MN739440">
    <property type="protein sequence ID" value="QHT04871.1"/>
    <property type="molecule type" value="Genomic_DNA"/>
</dbReference>
<keyword evidence="1" id="KW-0472">Membrane</keyword>
<accession>A0A6C0CK81</accession>
<organism evidence="2">
    <name type="scientific">viral metagenome</name>
    <dbReference type="NCBI Taxonomy" id="1070528"/>
    <lineage>
        <taxon>unclassified sequences</taxon>
        <taxon>metagenomes</taxon>
        <taxon>organismal metagenomes</taxon>
    </lineage>
</organism>
<feature type="transmembrane region" description="Helical" evidence="1">
    <location>
        <begin position="7"/>
        <end position="26"/>
    </location>
</feature>
<keyword evidence="1" id="KW-1133">Transmembrane helix</keyword>
<evidence type="ECO:0000313" key="2">
    <source>
        <dbReference type="EMBL" id="QHT04871.1"/>
    </source>
</evidence>
<dbReference type="AlphaFoldDB" id="A0A6C0CK81"/>
<protein>
    <submittedName>
        <fullName evidence="2">Uncharacterized protein</fullName>
    </submittedName>
</protein>
<name>A0A6C0CK81_9ZZZZ</name>
<sequence length="71" mass="7390">MNVIGRLCCGFGGMLGGALYGGRFLYTPGSIIGEGFLIGGPAGFILGILPQPYGGISTVMLWLLTFTPSKY</sequence>
<keyword evidence="1" id="KW-0812">Transmembrane</keyword>
<feature type="transmembrane region" description="Helical" evidence="1">
    <location>
        <begin position="38"/>
        <end position="64"/>
    </location>
</feature>